<dbReference type="EMBL" id="JAWZYT010002578">
    <property type="protein sequence ID" value="KAK4303471.1"/>
    <property type="molecule type" value="Genomic_DNA"/>
</dbReference>
<evidence type="ECO:0000313" key="3">
    <source>
        <dbReference type="Proteomes" id="UP001292094"/>
    </source>
</evidence>
<reference evidence="2" key="1">
    <citation type="submission" date="2023-11" db="EMBL/GenBank/DDBJ databases">
        <title>Genome assemblies of two species of porcelain crab, Petrolisthes cinctipes and Petrolisthes manimaculis (Anomura: Porcellanidae).</title>
        <authorList>
            <person name="Angst P."/>
        </authorList>
    </citation>
    <scope>NUCLEOTIDE SEQUENCE</scope>
    <source>
        <strain evidence="2">PB745_02</strain>
        <tissue evidence="2">Gill</tissue>
    </source>
</reference>
<evidence type="ECO:0000256" key="1">
    <source>
        <dbReference type="SAM" id="MobiDB-lite"/>
    </source>
</evidence>
<dbReference type="AlphaFoldDB" id="A0AAE1TZZ7"/>
<organism evidence="2 3">
    <name type="scientific">Petrolisthes manimaculis</name>
    <dbReference type="NCBI Taxonomy" id="1843537"/>
    <lineage>
        <taxon>Eukaryota</taxon>
        <taxon>Metazoa</taxon>
        <taxon>Ecdysozoa</taxon>
        <taxon>Arthropoda</taxon>
        <taxon>Crustacea</taxon>
        <taxon>Multicrustacea</taxon>
        <taxon>Malacostraca</taxon>
        <taxon>Eumalacostraca</taxon>
        <taxon>Eucarida</taxon>
        <taxon>Decapoda</taxon>
        <taxon>Pleocyemata</taxon>
        <taxon>Anomura</taxon>
        <taxon>Galatheoidea</taxon>
        <taxon>Porcellanidae</taxon>
        <taxon>Petrolisthes</taxon>
    </lineage>
</organism>
<accession>A0AAE1TZZ7</accession>
<comment type="caution">
    <text evidence="2">The sequence shown here is derived from an EMBL/GenBank/DDBJ whole genome shotgun (WGS) entry which is preliminary data.</text>
</comment>
<name>A0AAE1TZZ7_9EUCA</name>
<feature type="compositionally biased region" description="Basic residues" evidence="1">
    <location>
        <begin position="8"/>
        <end position="18"/>
    </location>
</feature>
<dbReference type="Proteomes" id="UP001292094">
    <property type="component" value="Unassembled WGS sequence"/>
</dbReference>
<keyword evidence="3" id="KW-1185">Reference proteome</keyword>
<evidence type="ECO:0000313" key="2">
    <source>
        <dbReference type="EMBL" id="KAK4303471.1"/>
    </source>
</evidence>
<sequence>MSGDLQTRKRKGKGKKKGQLQVVKQQETEPDQTAHRVVPCKMHSVTLFHTDPLRTAPTYPMPTLINTSHPLTSASCCICRLTSQFC</sequence>
<protein>
    <submittedName>
        <fullName evidence="2">Uncharacterized protein</fullName>
    </submittedName>
</protein>
<proteinExistence type="predicted"/>
<gene>
    <name evidence="2" type="ORF">Pmani_024518</name>
</gene>
<feature type="region of interest" description="Disordered" evidence="1">
    <location>
        <begin position="1"/>
        <end position="34"/>
    </location>
</feature>